<keyword evidence="4" id="KW-1185">Reference proteome</keyword>
<dbReference type="PANTHER" id="PTHR31157:SF1">
    <property type="entry name" value="SCP DOMAIN-CONTAINING PROTEIN"/>
    <property type="match status" value="1"/>
</dbReference>
<dbReference type="CDD" id="cd05379">
    <property type="entry name" value="CAP_bacterial"/>
    <property type="match status" value="1"/>
</dbReference>
<proteinExistence type="predicted"/>
<gene>
    <name evidence="3" type="ORF">ASN18_1467</name>
</gene>
<comment type="caution">
    <text evidence="3">The sequence shown here is derived from an EMBL/GenBank/DDBJ whole genome shotgun (WGS) entry which is preliminary data.</text>
</comment>
<dbReference type="SUPFAM" id="SSF55797">
    <property type="entry name" value="PR-1-like"/>
    <property type="match status" value="1"/>
</dbReference>
<evidence type="ECO:0000259" key="2">
    <source>
        <dbReference type="Pfam" id="PF00188"/>
    </source>
</evidence>
<dbReference type="Proteomes" id="UP000060487">
    <property type="component" value="Unassembled WGS sequence"/>
</dbReference>
<feature type="compositionally biased region" description="Low complexity" evidence="1">
    <location>
        <begin position="33"/>
        <end position="51"/>
    </location>
</feature>
<sequence>MRRLLVLCAVLICLYLLHYRGKDKAPEDTPNEQPSQVQQQPPPTQQQRPPQLISNLSDSTLDKLRQQQLAQINKSRTSHGLSSVSLDDKASKAAQRHCEAMVAGDFFGHTGLNGARPFHRYNLDEGGDGHVAENICLFKSSQAHTTDDKTMAELAAKGHGMFMAEVPPEDGHRQNILEKWHNYVGLGVSVKGGSYTYCEEFLDKYIDISGPLSKTIPYGQKIEFTGAVISPGEFGLYMIAVTYDAALVPPAKPQPSSYKDAGAQKAAVLPPWDFNKDGRRYDKRSGKFSISMKMEKKGYYYVVFYLKENPSSIPYEGARSNSSAAVSTNDGFVGGAQVIRVI</sequence>
<name>A0ABR5SFP6_9BACT</name>
<dbReference type="InterPro" id="IPR014044">
    <property type="entry name" value="CAP_dom"/>
</dbReference>
<dbReference type="EMBL" id="LNQR01000056">
    <property type="protein sequence ID" value="KWT86744.1"/>
    <property type="molecule type" value="Genomic_DNA"/>
</dbReference>
<evidence type="ECO:0000256" key="1">
    <source>
        <dbReference type="SAM" id="MobiDB-lite"/>
    </source>
</evidence>
<organism evidence="3 4">
    <name type="scientific">Candidatus Magnetominusculus xianensis</name>
    <dbReference type="NCBI Taxonomy" id="1748249"/>
    <lineage>
        <taxon>Bacteria</taxon>
        <taxon>Pseudomonadati</taxon>
        <taxon>Nitrospirota</taxon>
        <taxon>Nitrospiria</taxon>
        <taxon>Nitrospirales</taxon>
        <taxon>Nitrospiraceae</taxon>
        <taxon>Candidatus Magnetominusculus</taxon>
    </lineage>
</organism>
<reference evidence="3 4" key="1">
    <citation type="submission" date="2015-11" db="EMBL/GenBank/DDBJ databases">
        <authorList>
            <person name="Lin W."/>
        </authorList>
    </citation>
    <scope>NUCLEOTIDE SEQUENCE [LARGE SCALE GENOMIC DNA]</scope>
    <source>
        <strain evidence="3 4">HCH-1</strain>
    </source>
</reference>
<dbReference type="RefSeq" id="WP_085052090.1">
    <property type="nucleotide sequence ID" value="NZ_LNQR01000056.1"/>
</dbReference>
<evidence type="ECO:0000313" key="4">
    <source>
        <dbReference type="Proteomes" id="UP000060487"/>
    </source>
</evidence>
<accession>A0ABR5SFP6</accession>
<dbReference type="Gene3D" id="3.40.33.10">
    <property type="entry name" value="CAP"/>
    <property type="match status" value="1"/>
</dbReference>
<protein>
    <recommendedName>
        <fullName evidence="2">SCP domain-containing protein</fullName>
    </recommendedName>
</protein>
<feature type="domain" description="SCP" evidence="2">
    <location>
        <begin position="70"/>
        <end position="197"/>
    </location>
</feature>
<feature type="region of interest" description="Disordered" evidence="1">
    <location>
        <begin position="24"/>
        <end position="52"/>
    </location>
</feature>
<dbReference type="InterPro" id="IPR035940">
    <property type="entry name" value="CAP_sf"/>
</dbReference>
<dbReference type="Pfam" id="PF00188">
    <property type="entry name" value="CAP"/>
    <property type="match status" value="1"/>
</dbReference>
<evidence type="ECO:0000313" key="3">
    <source>
        <dbReference type="EMBL" id="KWT86744.1"/>
    </source>
</evidence>
<dbReference type="PANTHER" id="PTHR31157">
    <property type="entry name" value="SCP DOMAIN-CONTAINING PROTEIN"/>
    <property type="match status" value="1"/>
</dbReference>